<evidence type="ECO:0000259" key="6">
    <source>
        <dbReference type="Pfam" id="PF08281"/>
    </source>
</evidence>
<gene>
    <name evidence="7" type="ORF">OR37_03281</name>
</gene>
<evidence type="ECO:0000256" key="1">
    <source>
        <dbReference type="ARBA" id="ARBA00010641"/>
    </source>
</evidence>
<dbReference type="EMBL" id="APMP01000025">
    <property type="protein sequence ID" value="ENZ80845.1"/>
    <property type="molecule type" value="Genomic_DNA"/>
</dbReference>
<dbReference type="eggNOG" id="COG1595">
    <property type="taxonomic scope" value="Bacteria"/>
</dbReference>
<dbReference type="Pfam" id="PF04542">
    <property type="entry name" value="Sigma70_r2"/>
    <property type="match status" value="1"/>
</dbReference>
<comment type="similarity">
    <text evidence="1">Belongs to the sigma-70 factor family. ECF subfamily.</text>
</comment>
<dbReference type="Gene3D" id="1.10.10.10">
    <property type="entry name" value="Winged helix-like DNA-binding domain superfamily/Winged helix DNA-binding domain"/>
    <property type="match status" value="1"/>
</dbReference>
<comment type="caution">
    <text evidence="7">The sequence shown here is derived from an EMBL/GenBank/DDBJ whole genome shotgun (WGS) entry which is preliminary data.</text>
</comment>
<reference evidence="7 8" key="1">
    <citation type="journal article" date="2013" name="Genome Announc.">
        <title>Draft Genome Sequence for Caulobacter sp. Strain OR37, a Bacterium Tolerant to Heavy Metals.</title>
        <authorList>
            <person name="Utturkar S.M."/>
            <person name="Bollmann A."/>
            <person name="Brzoska R.M."/>
            <person name="Klingeman D.M."/>
            <person name="Epstein S.E."/>
            <person name="Palumbo A.V."/>
            <person name="Brown S.D."/>
        </authorList>
    </citation>
    <scope>NUCLEOTIDE SEQUENCE [LARGE SCALE GENOMIC DNA]</scope>
    <source>
        <strain evidence="7 8">OR37</strain>
    </source>
</reference>
<dbReference type="InterPro" id="IPR036388">
    <property type="entry name" value="WH-like_DNA-bd_sf"/>
</dbReference>
<keyword evidence="2" id="KW-0805">Transcription regulation</keyword>
<dbReference type="NCBIfam" id="TIGR02937">
    <property type="entry name" value="sigma70-ECF"/>
    <property type="match status" value="1"/>
</dbReference>
<evidence type="ECO:0000256" key="4">
    <source>
        <dbReference type="ARBA" id="ARBA00023163"/>
    </source>
</evidence>
<dbReference type="PATRIC" id="fig|1292034.3.peg.3252"/>
<accession>R0CWZ5</accession>
<dbReference type="PANTHER" id="PTHR43133:SF63">
    <property type="entry name" value="RNA POLYMERASE SIGMA FACTOR FECI-RELATED"/>
    <property type="match status" value="1"/>
</dbReference>
<evidence type="ECO:0000313" key="8">
    <source>
        <dbReference type="Proteomes" id="UP000013063"/>
    </source>
</evidence>
<dbReference type="InterPro" id="IPR007627">
    <property type="entry name" value="RNA_pol_sigma70_r2"/>
</dbReference>
<dbReference type="GO" id="GO:0003677">
    <property type="term" value="F:DNA binding"/>
    <property type="evidence" value="ECO:0007669"/>
    <property type="project" value="InterPro"/>
</dbReference>
<dbReference type="SUPFAM" id="SSF88946">
    <property type="entry name" value="Sigma2 domain of RNA polymerase sigma factors"/>
    <property type="match status" value="1"/>
</dbReference>
<feature type="domain" description="RNA polymerase sigma factor 70 region 4 type 2" evidence="6">
    <location>
        <begin position="114"/>
        <end position="164"/>
    </location>
</feature>
<proteinExistence type="inferred from homology"/>
<dbReference type="InterPro" id="IPR013325">
    <property type="entry name" value="RNA_pol_sigma_r2"/>
</dbReference>
<dbReference type="Gene3D" id="1.10.1740.10">
    <property type="match status" value="1"/>
</dbReference>
<organism evidence="7 8">
    <name type="scientific">Caulobacter vibrioides OR37</name>
    <dbReference type="NCBI Taxonomy" id="1292034"/>
    <lineage>
        <taxon>Bacteria</taxon>
        <taxon>Pseudomonadati</taxon>
        <taxon>Pseudomonadota</taxon>
        <taxon>Alphaproteobacteria</taxon>
        <taxon>Caulobacterales</taxon>
        <taxon>Caulobacteraceae</taxon>
        <taxon>Caulobacter</taxon>
    </lineage>
</organism>
<dbReference type="InterPro" id="IPR039425">
    <property type="entry name" value="RNA_pol_sigma-70-like"/>
</dbReference>
<dbReference type="PANTHER" id="PTHR43133">
    <property type="entry name" value="RNA POLYMERASE ECF-TYPE SIGMA FACTO"/>
    <property type="match status" value="1"/>
</dbReference>
<sequence length="185" mass="20830">MDARATLPIGNAMKDVLEALRPHERKLAAYIARRSKDPARAEDILQETFLTVMRQAGKQEITQPLAYAYRVADSLIYAQARRDRREEPIGDEDFGCEMPLPDAVLEHKQRAAVFEAALKRLSPLRRDIFIRRHLDGQSRQAIADDLRISLESVKKHLVRAMTELAGAMQDAAVNAAREGSGRDAR</sequence>
<dbReference type="InterPro" id="IPR013249">
    <property type="entry name" value="RNA_pol_sigma70_r4_t2"/>
</dbReference>
<dbReference type="Pfam" id="PF08281">
    <property type="entry name" value="Sigma70_r4_2"/>
    <property type="match status" value="1"/>
</dbReference>
<keyword evidence="4" id="KW-0804">Transcription</keyword>
<dbReference type="STRING" id="1292034.OR37_03281"/>
<evidence type="ECO:0000313" key="7">
    <source>
        <dbReference type="EMBL" id="ENZ80845.1"/>
    </source>
</evidence>
<evidence type="ECO:0000259" key="5">
    <source>
        <dbReference type="Pfam" id="PF04542"/>
    </source>
</evidence>
<protein>
    <submittedName>
        <fullName evidence="7">RNA polymerase sigma factor, sigma-70 family</fullName>
    </submittedName>
</protein>
<name>R0CWZ5_CAUVI</name>
<dbReference type="AlphaFoldDB" id="R0CWZ5"/>
<dbReference type="SUPFAM" id="SSF88659">
    <property type="entry name" value="Sigma3 and sigma4 domains of RNA polymerase sigma factors"/>
    <property type="match status" value="1"/>
</dbReference>
<dbReference type="InterPro" id="IPR013324">
    <property type="entry name" value="RNA_pol_sigma_r3/r4-like"/>
</dbReference>
<keyword evidence="8" id="KW-1185">Reference proteome</keyword>
<feature type="domain" description="RNA polymerase sigma-70 region 2" evidence="5">
    <location>
        <begin position="21"/>
        <end position="85"/>
    </location>
</feature>
<evidence type="ECO:0000256" key="3">
    <source>
        <dbReference type="ARBA" id="ARBA00023082"/>
    </source>
</evidence>
<evidence type="ECO:0000256" key="2">
    <source>
        <dbReference type="ARBA" id="ARBA00023015"/>
    </source>
</evidence>
<dbReference type="Proteomes" id="UP000013063">
    <property type="component" value="Unassembled WGS sequence"/>
</dbReference>
<dbReference type="InterPro" id="IPR014284">
    <property type="entry name" value="RNA_pol_sigma-70_dom"/>
</dbReference>
<dbReference type="GO" id="GO:0016987">
    <property type="term" value="F:sigma factor activity"/>
    <property type="evidence" value="ECO:0007669"/>
    <property type="project" value="UniProtKB-KW"/>
</dbReference>
<keyword evidence="3" id="KW-0731">Sigma factor</keyword>
<dbReference type="GO" id="GO:0006352">
    <property type="term" value="P:DNA-templated transcription initiation"/>
    <property type="evidence" value="ECO:0007669"/>
    <property type="project" value="InterPro"/>
</dbReference>